<comment type="caution">
    <text evidence="2">The sequence shown here is derived from an EMBL/GenBank/DDBJ whole genome shotgun (WGS) entry which is preliminary data.</text>
</comment>
<evidence type="ECO:0000313" key="2">
    <source>
        <dbReference type="EMBL" id="GJT29682.1"/>
    </source>
</evidence>
<reference evidence="2" key="1">
    <citation type="journal article" date="2022" name="Int. J. Mol. Sci.">
        <title>Draft Genome of Tanacetum Coccineum: Genomic Comparison of Closely Related Tanacetum-Family Plants.</title>
        <authorList>
            <person name="Yamashiro T."/>
            <person name="Shiraishi A."/>
            <person name="Nakayama K."/>
            <person name="Satake H."/>
        </authorList>
    </citation>
    <scope>NUCLEOTIDE SEQUENCE</scope>
</reference>
<sequence>MRWYSHQTAQRPVPAVRKFQPGTFHPYKDAYSSMLNSYMGENSQVLPLLAKWEEIPKAYKEHIFPTMSYSDHALGTIIRIRGDGQIMSIWLGQVMVRRGGKDHLPEECVGRQNEDEWNTWLAACMIRLDASHPLQRTDQDILDEVVRRQPAKNMSGKGRKLPGGGSTSLQARSSGISDVINREEMDRIVEE</sequence>
<accession>A0ABQ5CT83</accession>
<feature type="region of interest" description="Disordered" evidence="1">
    <location>
        <begin position="148"/>
        <end position="191"/>
    </location>
</feature>
<proteinExistence type="predicted"/>
<gene>
    <name evidence="2" type="ORF">Tco_0909957</name>
</gene>
<name>A0ABQ5CT83_9ASTR</name>
<feature type="compositionally biased region" description="Basic and acidic residues" evidence="1">
    <location>
        <begin position="180"/>
        <end position="191"/>
    </location>
</feature>
<feature type="compositionally biased region" description="Polar residues" evidence="1">
    <location>
        <begin position="167"/>
        <end position="176"/>
    </location>
</feature>
<protein>
    <submittedName>
        <fullName evidence="2">Uncharacterized protein</fullName>
    </submittedName>
</protein>
<evidence type="ECO:0000256" key="1">
    <source>
        <dbReference type="SAM" id="MobiDB-lite"/>
    </source>
</evidence>
<dbReference type="Proteomes" id="UP001151760">
    <property type="component" value="Unassembled WGS sequence"/>
</dbReference>
<keyword evidence="3" id="KW-1185">Reference proteome</keyword>
<reference evidence="2" key="2">
    <citation type="submission" date="2022-01" db="EMBL/GenBank/DDBJ databases">
        <authorList>
            <person name="Yamashiro T."/>
            <person name="Shiraishi A."/>
            <person name="Satake H."/>
            <person name="Nakayama K."/>
        </authorList>
    </citation>
    <scope>NUCLEOTIDE SEQUENCE</scope>
</reference>
<dbReference type="EMBL" id="BQNB010014563">
    <property type="protein sequence ID" value="GJT29682.1"/>
    <property type="molecule type" value="Genomic_DNA"/>
</dbReference>
<organism evidence="2 3">
    <name type="scientific">Tanacetum coccineum</name>
    <dbReference type="NCBI Taxonomy" id="301880"/>
    <lineage>
        <taxon>Eukaryota</taxon>
        <taxon>Viridiplantae</taxon>
        <taxon>Streptophyta</taxon>
        <taxon>Embryophyta</taxon>
        <taxon>Tracheophyta</taxon>
        <taxon>Spermatophyta</taxon>
        <taxon>Magnoliopsida</taxon>
        <taxon>eudicotyledons</taxon>
        <taxon>Gunneridae</taxon>
        <taxon>Pentapetalae</taxon>
        <taxon>asterids</taxon>
        <taxon>campanulids</taxon>
        <taxon>Asterales</taxon>
        <taxon>Asteraceae</taxon>
        <taxon>Asteroideae</taxon>
        <taxon>Anthemideae</taxon>
        <taxon>Anthemidinae</taxon>
        <taxon>Tanacetum</taxon>
    </lineage>
</organism>
<evidence type="ECO:0000313" key="3">
    <source>
        <dbReference type="Proteomes" id="UP001151760"/>
    </source>
</evidence>